<name>A0A8S0R5K2_OLEEU</name>
<reference evidence="3 4" key="1">
    <citation type="submission" date="2019-12" db="EMBL/GenBank/DDBJ databases">
        <authorList>
            <person name="Alioto T."/>
            <person name="Alioto T."/>
            <person name="Gomez Garrido J."/>
        </authorList>
    </citation>
    <scope>NUCLEOTIDE SEQUENCE [LARGE SCALE GENOMIC DNA]</scope>
</reference>
<dbReference type="PANTHER" id="PTHR15615">
    <property type="match status" value="1"/>
</dbReference>
<evidence type="ECO:0000256" key="2">
    <source>
        <dbReference type="ARBA" id="ARBA00023306"/>
    </source>
</evidence>
<sequence>MVASKILDDVHYNINAFYAHVGGVTNTELNRLKIELLFLLDSGVTVSSRVFESYCEYLEKEMLCTDATRMIERLAISNSIDDVTEISVEDTQTSSPLQILMQSQSEISLTL</sequence>
<evidence type="ECO:0000313" key="4">
    <source>
        <dbReference type="Proteomes" id="UP000594638"/>
    </source>
</evidence>
<dbReference type="Proteomes" id="UP000594638">
    <property type="component" value="Unassembled WGS sequence"/>
</dbReference>
<dbReference type="InterPro" id="IPR013922">
    <property type="entry name" value="Cyclin_PHO80-like"/>
</dbReference>
<dbReference type="GO" id="GO:0019901">
    <property type="term" value="F:protein kinase binding"/>
    <property type="evidence" value="ECO:0007669"/>
    <property type="project" value="InterPro"/>
</dbReference>
<keyword evidence="4" id="KW-1185">Reference proteome</keyword>
<dbReference type="Gramene" id="OE9A045458T1">
    <property type="protein sequence ID" value="OE9A045458C1"/>
    <property type="gene ID" value="OE9A045458"/>
</dbReference>
<dbReference type="GO" id="GO:0051301">
    <property type="term" value="P:cell division"/>
    <property type="evidence" value="ECO:0007669"/>
    <property type="project" value="UniProtKB-KW"/>
</dbReference>
<dbReference type="Pfam" id="PF08613">
    <property type="entry name" value="Cyclin"/>
    <property type="match status" value="1"/>
</dbReference>
<keyword evidence="2" id="KW-0131">Cell cycle</keyword>
<dbReference type="AlphaFoldDB" id="A0A8S0R5K2"/>
<protein>
    <submittedName>
        <fullName evidence="3">Cyclin-U1-1</fullName>
    </submittedName>
</protein>
<keyword evidence="1" id="KW-0132">Cell division</keyword>
<evidence type="ECO:0000256" key="1">
    <source>
        <dbReference type="ARBA" id="ARBA00022618"/>
    </source>
</evidence>
<gene>
    <name evidence="3" type="ORF">OLEA9_A045458</name>
</gene>
<proteinExistence type="predicted"/>
<dbReference type="Gene3D" id="1.10.472.10">
    <property type="entry name" value="Cyclin-like"/>
    <property type="match status" value="1"/>
</dbReference>
<comment type="caution">
    <text evidence="3">The sequence shown here is derived from an EMBL/GenBank/DDBJ whole genome shotgun (WGS) entry which is preliminary data.</text>
</comment>
<dbReference type="OrthoDB" id="337735at2759"/>
<organism evidence="3 4">
    <name type="scientific">Olea europaea subsp. europaea</name>
    <dbReference type="NCBI Taxonomy" id="158383"/>
    <lineage>
        <taxon>Eukaryota</taxon>
        <taxon>Viridiplantae</taxon>
        <taxon>Streptophyta</taxon>
        <taxon>Embryophyta</taxon>
        <taxon>Tracheophyta</taxon>
        <taxon>Spermatophyta</taxon>
        <taxon>Magnoliopsida</taxon>
        <taxon>eudicotyledons</taxon>
        <taxon>Gunneridae</taxon>
        <taxon>Pentapetalae</taxon>
        <taxon>asterids</taxon>
        <taxon>lamiids</taxon>
        <taxon>Lamiales</taxon>
        <taxon>Oleaceae</taxon>
        <taxon>Oleeae</taxon>
        <taxon>Olea</taxon>
    </lineage>
</organism>
<dbReference type="PANTHER" id="PTHR15615:SF121">
    <property type="entry name" value="CYCLIN-U1-1"/>
    <property type="match status" value="1"/>
</dbReference>
<evidence type="ECO:0000313" key="3">
    <source>
        <dbReference type="EMBL" id="CAA2973995.1"/>
    </source>
</evidence>
<dbReference type="EMBL" id="CACTIH010002137">
    <property type="protein sequence ID" value="CAA2973995.1"/>
    <property type="molecule type" value="Genomic_DNA"/>
</dbReference>
<accession>A0A8S0R5K2</accession>